<proteinExistence type="inferred from homology"/>
<gene>
    <name evidence="4" type="primary">wcaF</name>
    <name evidence="4" type="ORF">FUA24_12340</name>
</gene>
<keyword evidence="3" id="KW-0677">Repeat</keyword>
<organism evidence="4 5">
    <name type="scientific">Seonamhaeicola marinus</name>
    <dbReference type="NCBI Taxonomy" id="1912246"/>
    <lineage>
        <taxon>Bacteria</taxon>
        <taxon>Pseudomonadati</taxon>
        <taxon>Bacteroidota</taxon>
        <taxon>Flavobacteriia</taxon>
        <taxon>Flavobacteriales</taxon>
        <taxon>Flavobacteriaceae</taxon>
    </lineage>
</organism>
<dbReference type="RefSeq" id="WP_148542729.1">
    <property type="nucleotide sequence ID" value="NZ_VSDQ01000679.1"/>
</dbReference>
<dbReference type="Proteomes" id="UP000323930">
    <property type="component" value="Unassembled WGS sequence"/>
</dbReference>
<dbReference type="InterPro" id="IPR018357">
    <property type="entry name" value="Hexapep_transf_CS"/>
</dbReference>
<dbReference type="PROSITE" id="PS00101">
    <property type="entry name" value="HEXAPEP_TRANSFERASES"/>
    <property type="match status" value="1"/>
</dbReference>
<keyword evidence="5" id="KW-1185">Reference proteome</keyword>
<dbReference type="PANTHER" id="PTHR23416:SF23">
    <property type="entry name" value="ACETYLTRANSFERASE C18B11.09C-RELATED"/>
    <property type="match status" value="1"/>
</dbReference>
<name>A0A5D0HS98_9FLAO</name>
<dbReference type="NCBIfam" id="NF007797">
    <property type="entry name" value="PRK10502.1"/>
    <property type="match status" value="1"/>
</dbReference>
<dbReference type="PANTHER" id="PTHR23416">
    <property type="entry name" value="SIALIC ACID SYNTHASE-RELATED"/>
    <property type="match status" value="1"/>
</dbReference>
<comment type="similarity">
    <text evidence="1">Belongs to the transferase hexapeptide repeat family.</text>
</comment>
<evidence type="ECO:0000256" key="1">
    <source>
        <dbReference type="ARBA" id="ARBA00007274"/>
    </source>
</evidence>
<accession>A0A5D0HS98</accession>
<sequence>MKQDLSLYKTPKAFRGRSKLIVQVWWLVQNSLFKMSPQVCYGWRRFLLRTFGAQIGKKVIIRPNVRITYPWKVKIGDNSWIGDDVVLYSLGEIEIGCNTVISQKSYICTGTHDYTKKDFPIKNNKIIVKDECWIATDVFVGPGVVIESKTVVGARSSVFDNLNAESVYIGSPAKFVKKR</sequence>
<protein>
    <submittedName>
        <fullName evidence="4">Colanic acid biosynthesis acetyltransferase WcaF</fullName>
    </submittedName>
</protein>
<dbReference type="InterPro" id="IPR051159">
    <property type="entry name" value="Hexapeptide_acetyltransf"/>
</dbReference>
<dbReference type="GO" id="GO:0008374">
    <property type="term" value="F:O-acyltransferase activity"/>
    <property type="evidence" value="ECO:0007669"/>
    <property type="project" value="TreeGrafter"/>
</dbReference>
<evidence type="ECO:0000256" key="3">
    <source>
        <dbReference type="ARBA" id="ARBA00022737"/>
    </source>
</evidence>
<dbReference type="AlphaFoldDB" id="A0A5D0HS98"/>
<keyword evidence="2 4" id="KW-0808">Transferase</keyword>
<dbReference type="Gene3D" id="2.160.10.10">
    <property type="entry name" value="Hexapeptide repeat proteins"/>
    <property type="match status" value="1"/>
</dbReference>
<comment type="caution">
    <text evidence="4">The sequence shown here is derived from an EMBL/GenBank/DDBJ whole genome shotgun (WGS) entry which is preliminary data.</text>
</comment>
<reference evidence="4 5" key="1">
    <citation type="submission" date="2019-08" db="EMBL/GenBank/DDBJ databases">
        <title>Seonamhaeicola sediminis sp. nov., isolated from marine sediment.</title>
        <authorList>
            <person name="Cao W.R."/>
        </authorList>
    </citation>
    <scope>NUCLEOTIDE SEQUENCE [LARGE SCALE GENOMIC DNA]</scope>
    <source>
        <strain evidence="4 5">B011</strain>
    </source>
</reference>
<dbReference type="EMBL" id="VSDQ01000679">
    <property type="protein sequence ID" value="TYA74125.1"/>
    <property type="molecule type" value="Genomic_DNA"/>
</dbReference>
<evidence type="ECO:0000313" key="4">
    <source>
        <dbReference type="EMBL" id="TYA74125.1"/>
    </source>
</evidence>
<dbReference type="InterPro" id="IPR011004">
    <property type="entry name" value="Trimer_LpxA-like_sf"/>
</dbReference>
<dbReference type="SUPFAM" id="SSF51161">
    <property type="entry name" value="Trimeric LpxA-like enzymes"/>
    <property type="match status" value="1"/>
</dbReference>
<evidence type="ECO:0000256" key="2">
    <source>
        <dbReference type="ARBA" id="ARBA00022679"/>
    </source>
</evidence>
<dbReference type="OrthoDB" id="9814490at2"/>
<dbReference type="GO" id="GO:0005829">
    <property type="term" value="C:cytosol"/>
    <property type="evidence" value="ECO:0007669"/>
    <property type="project" value="TreeGrafter"/>
</dbReference>
<evidence type="ECO:0000313" key="5">
    <source>
        <dbReference type="Proteomes" id="UP000323930"/>
    </source>
</evidence>
<dbReference type="CDD" id="cd05825">
    <property type="entry name" value="LbH_wcaF_like"/>
    <property type="match status" value="1"/>
</dbReference>